<dbReference type="EMBL" id="QQYZ01000001">
    <property type="protein sequence ID" value="RSY90747.1"/>
    <property type="molecule type" value="Genomic_DNA"/>
</dbReference>
<dbReference type="PANTHER" id="PTHR42693">
    <property type="entry name" value="ARYLSULFATASE FAMILY MEMBER"/>
    <property type="match status" value="1"/>
</dbReference>
<evidence type="ECO:0000256" key="1">
    <source>
        <dbReference type="ARBA" id="ARBA00008779"/>
    </source>
</evidence>
<evidence type="ECO:0000259" key="7">
    <source>
        <dbReference type="Pfam" id="PF00884"/>
    </source>
</evidence>
<gene>
    <name evidence="8" type="ORF">DAH66_00220</name>
</gene>
<feature type="chain" id="PRO_5019063651" evidence="6">
    <location>
        <begin position="29"/>
        <end position="586"/>
    </location>
</feature>
<protein>
    <submittedName>
        <fullName evidence="8">Arylsulfatase</fullName>
    </submittedName>
</protein>
<evidence type="ECO:0000313" key="8">
    <source>
        <dbReference type="EMBL" id="RSY90747.1"/>
    </source>
</evidence>
<dbReference type="Gene3D" id="3.40.720.10">
    <property type="entry name" value="Alkaline Phosphatase, subunit A"/>
    <property type="match status" value="1"/>
</dbReference>
<proteinExistence type="inferred from homology"/>
<dbReference type="AlphaFoldDB" id="A0A430G9L3"/>
<sequence length="586" mass="65280">MTSSGHGRRRTCLTLIAFAATALTPLAAADARQRQDTRPNIVVIVLDDVGFSDLGAFGGEIRTPAIDQLTRDGLRYNRFDSKSVCSPTRAALLTGRNPQTVRMADLPAAKVDAADLTRDRGELPQNAQTIAQVLQRAGYRTYGLGKWHLAPEDEDGSPGRNGSWPLQRGFDSFYGFFLGWTDQYRPALIEGNRTIPTPTTTGYHFSVDITDRAIAAMTPEQGRGAKPRFVYLAYGAGHSPIQVPRRYIDAYRGVYEKGWDAMRDERLAQMKQIGIVPPNTVLAPRSPSDRRWEDLTDTEKTVFARFMATYAGFLTHTDEQIGRLVAHLKATGQYDNTLIVLLSDNGGASEAGQKGFFEKLYRPNTLTPEQMLARLDELGTDKTNAEYPRPWAMTSVTPFRRYKVWPYLGGVRTPLIVSWPRTIRDSGAIRRQYVDTVDLAPTLAQAAGTRFPRSLNGVAEIPVAGKSILATLRSAAAPSARTVQYFELRGNRAITQGKWRAVAIHQPGTDFAKDRWQLFDTQADFAEANDIADRHPAKVEELKKLWWSEARKHSNPPLAEMPARFRSRERFDDSPDRQAVPPATGN</sequence>
<accession>A0A430G9L3</accession>
<dbReference type="InterPro" id="IPR000917">
    <property type="entry name" value="Sulfatase_N"/>
</dbReference>
<evidence type="ECO:0000256" key="4">
    <source>
        <dbReference type="ARBA" id="ARBA00022837"/>
    </source>
</evidence>
<evidence type="ECO:0000256" key="2">
    <source>
        <dbReference type="ARBA" id="ARBA00022723"/>
    </source>
</evidence>
<organism evidence="8 9">
    <name type="scientific">Sphingomonas koreensis</name>
    <dbReference type="NCBI Taxonomy" id="93064"/>
    <lineage>
        <taxon>Bacteria</taxon>
        <taxon>Pseudomonadati</taxon>
        <taxon>Pseudomonadota</taxon>
        <taxon>Alphaproteobacteria</taxon>
        <taxon>Sphingomonadales</taxon>
        <taxon>Sphingomonadaceae</taxon>
        <taxon>Sphingomonas</taxon>
    </lineage>
</organism>
<feature type="signal peptide" evidence="6">
    <location>
        <begin position="1"/>
        <end position="28"/>
    </location>
</feature>
<dbReference type="PROSITE" id="PS00523">
    <property type="entry name" value="SULFATASE_1"/>
    <property type="match status" value="1"/>
</dbReference>
<dbReference type="Pfam" id="PF00884">
    <property type="entry name" value="Sulfatase"/>
    <property type="match status" value="1"/>
</dbReference>
<feature type="domain" description="Sulfatase N-terminal" evidence="7">
    <location>
        <begin position="39"/>
        <end position="448"/>
    </location>
</feature>
<keyword evidence="4" id="KW-0106">Calcium</keyword>
<dbReference type="InterPro" id="IPR024607">
    <property type="entry name" value="Sulfatase_CS"/>
</dbReference>
<reference evidence="9" key="1">
    <citation type="submission" date="2018-07" db="EMBL/GenBank/DDBJ databases">
        <title>Genomic and Epidemiologic Investigation of an Indolent Hospital Outbreak.</title>
        <authorList>
            <person name="Johnson R.C."/>
            <person name="Deming C."/>
            <person name="Conlan S."/>
            <person name="Zellmer C.J."/>
            <person name="Michelin A.V."/>
            <person name="Lee-Lin S.-Q."/>
            <person name="Thomas P.J."/>
            <person name="Park M."/>
            <person name="Weingarten R.A."/>
            <person name="Less J."/>
            <person name="Dekker J.P."/>
            <person name="Frank K.M."/>
            <person name="Musser K.A."/>
            <person name="Mcquiston J.R."/>
            <person name="Henderson D.K."/>
            <person name="Lau A.F."/>
            <person name="Palmore T.N."/>
            <person name="Segre J.A."/>
        </authorList>
    </citation>
    <scope>NUCLEOTIDE SEQUENCE [LARGE SCALE GENOMIC DNA]</scope>
    <source>
        <strain evidence="9">SK-CDC1_0717</strain>
    </source>
</reference>
<evidence type="ECO:0000256" key="3">
    <source>
        <dbReference type="ARBA" id="ARBA00022801"/>
    </source>
</evidence>
<dbReference type="Gene3D" id="3.30.1120.10">
    <property type="match status" value="1"/>
</dbReference>
<evidence type="ECO:0000313" key="9">
    <source>
        <dbReference type="Proteomes" id="UP000287746"/>
    </source>
</evidence>
<evidence type="ECO:0000256" key="5">
    <source>
        <dbReference type="SAM" id="MobiDB-lite"/>
    </source>
</evidence>
<dbReference type="CDD" id="cd16025">
    <property type="entry name" value="PAS_like"/>
    <property type="match status" value="1"/>
</dbReference>
<keyword evidence="6" id="KW-0732">Signal</keyword>
<dbReference type="GO" id="GO:0004065">
    <property type="term" value="F:arylsulfatase activity"/>
    <property type="evidence" value="ECO:0007669"/>
    <property type="project" value="TreeGrafter"/>
</dbReference>
<name>A0A430G9L3_9SPHN</name>
<comment type="similarity">
    <text evidence="1">Belongs to the sulfatase family.</text>
</comment>
<feature type="compositionally biased region" description="Basic and acidic residues" evidence="5">
    <location>
        <begin position="566"/>
        <end position="576"/>
    </location>
</feature>
<evidence type="ECO:0000256" key="6">
    <source>
        <dbReference type="SAM" id="SignalP"/>
    </source>
</evidence>
<dbReference type="GO" id="GO:0046872">
    <property type="term" value="F:metal ion binding"/>
    <property type="evidence" value="ECO:0007669"/>
    <property type="project" value="UniProtKB-KW"/>
</dbReference>
<feature type="region of interest" description="Disordered" evidence="5">
    <location>
        <begin position="553"/>
        <end position="586"/>
    </location>
</feature>
<dbReference type="PANTHER" id="PTHR42693:SF33">
    <property type="entry name" value="ARYLSULFATASE"/>
    <property type="match status" value="1"/>
</dbReference>
<dbReference type="SUPFAM" id="SSF53649">
    <property type="entry name" value="Alkaline phosphatase-like"/>
    <property type="match status" value="1"/>
</dbReference>
<keyword evidence="2" id="KW-0479">Metal-binding</keyword>
<keyword evidence="3" id="KW-0378">Hydrolase</keyword>
<dbReference type="Proteomes" id="UP000287746">
    <property type="component" value="Unassembled WGS sequence"/>
</dbReference>
<comment type="caution">
    <text evidence="8">The sequence shown here is derived from an EMBL/GenBank/DDBJ whole genome shotgun (WGS) entry which is preliminary data.</text>
</comment>
<dbReference type="InterPro" id="IPR017850">
    <property type="entry name" value="Alkaline_phosphatase_core_sf"/>
</dbReference>
<dbReference type="InterPro" id="IPR050738">
    <property type="entry name" value="Sulfatase"/>
</dbReference>